<proteinExistence type="predicted"/>
<dbReference type="EMBL" id="CP030753">
    <property type="protein sequence ID" value="AXA21014.1"/>
    <property type="molecule type" value="Genomic_DNA"/>
</dbReference>
<evidence type="ECO:0000256" key="1">
    <source>
        <dbReference type="SAM" id="Phobius"/>
    </source>
</evidence>
<evidence type="ECO:0000313" key="3">
    <source>
        <dbReference type="Proteomes" id="UP000251823"/>
    </source>
</evidence>
<keyword evidence="1" id="KW-0472">Membrane</keyword>
<reference evidence="3" key="2">
    <citation type="submission" date="2018-06" db="EMBL/GenBank/DDBJ databases">
        <title>Complete genome sequence of Actinobacillus pleuropneumoniae serotype 1 strain S4074 obtained by Oxford Nanopore and Illumina sequencing technologies.</title>
        <authorList>
            <person name="Dona V."/>
            <person name="Perreten V."/>
        </authorList>
    </citation>
    <scope>NUCLEOTIDE SEQUENCE [LARGE SCALE GENOMIC DNA]</scope>
    <source>
        <strain evidence="3">S4074</strain>
    </source>
</reference>
<reference evidence="2 3" key="1">
    <citation type="journal article" date="2018" name="Int J Genomics">
        <title>Comparative Genomics of the First and Complete Genome of "Actinobacillus porcitonsillarum" Supports the Novel Species Hypothesis.</title>
        <authorList>
            <person name="Dona V."/>
            <person name="Perreten V."/>
        </authorList>
    </citation>
    <scope>NUCLEOTIDE SEQUENCE [LARGE SCALE GENOMIC DNA]</scope>
    <source>
        <strain evidence="2 3">S4074</strain>
    </source>
</reference>
<keyword evidence="1" id="KW-0812">Transmembrane</keyword>
<gene>
    <name evidence="2" type="ORF">DRF63_02835</name>
</gene>
<organism evidence="2 3">
    <name type="scientific">Actinobacillus pleuropneumoniae</name>
    <name type="common">Haemophilus pleuropneumoniae</name>
    <dbReference type="NCBI Taxonomy" id="715"/>
    <lineage>
        <taxon>Bacteria</taxon>
        <taxon>Pseudomonadati</taxon>
        <taxon>Pseudomonadota</taxon>
        <taxon>Gammaproteobacteria</taxon>
        <taxon>Pasteurellales</taxon>
        <taxon>Pasteurellaceae</taxon>
        <taxon>Actinobacillus</taxon>
    </lineage>
</organism>
<dbReference type="GeneID" id="48598705"/>
<name>A0ABN5MM47_ACTPL</name>
<accession>A0ABN5MM47</accession>
<dbReference type="Proteomes" id="UP000251823">
    <property type="component" value="Chromosome"/>
</dbReference>
<keyword evidence="3" id="KW-1185">Reference proteome</keyword>
<feature type="transmembrane region" description="Helical" evidence="1">
    <location>
        <begin position="59"/>
        <end position="81"/>
    </location>
</feature>
<sequence>MIATMKDIIATFKWGLKGMFAMALLICSSVAILFSIIYVSTHYNIPHPFPAGLSKLEAAFYSLGIGIIVYFALLAITKSFVRVLEFFERLFR</sequence>
<feature type="transmembrane region" description="Helical" evidence="1">
    <location>
        <begin position="20"/>
        <end position="39"/>
    </location>
</feature>
<dbReference type="RefSeq" id="WP_005596680.1">
    <property type="nucleotide sequence ID" value="NZ_CBDBSU010000003.1"/>
</dbReference>
<keyword evidence="1" id="KW-1133">Transmembrane helix</keyword>
<protein>
    <submittedName>
        <fullName evidence="2">Uncharacterized protein</fullName>
    </submittedName>
</protein>
<evidence type="ECO:0000313" key="2">
    <source>
        <dbReference type="EMBL" id="AXA21014.1"/>
    </source>
</evidence>